<gene>
    <name evidence="3" type="ORF">AJ80_08714</name>
</gene>
<keyword evidence="1" id="KW-0175">Coiled coil</keyword>
<dbReference type="Proteomes" id="UP000224634">
    <property type="component" value="Unassembled WGS sequence"/>
</dbReference>
<feature type="region of interest" description="Disordered" evidence="2">
    <location>
        <begin position="251"/>
        <end position="302"/>
    </location>
</feature>
<keyword evidence="4" id="KW-1185">Reference proteome</keyword>
<reference evidence="3 4" key="1">
    <citation type="submission" date="2017-10" db="EMBL/GenBank/DDBJ databases">
        <title>Comparative genomics in systemic dimorphic fungi from Ajellomycetaceae.</title>
        <authorList>
            <person name="Munoz J.F."/>
            <person name="Mcewen J.G."/>
            <person name="Clay O.K."/>
            <person name="Cuomo C.A."/>
        </authorList>
    </citation>
    <scope>NUCLEOTIDE SEQUENCE [LARGE SCALE GENOMIC DNA]</scope>
    <source>
        <strain evidence="3 4">UAMH7299</strain>
    </source>
</reference>
<dbReference type="AlphaFoldDB" id="A0A2B7X2Z2"/>
<evidence type="ECO:0000256" key="2">
    <source>
        <dbReference type="SAM" id="MobiDB-lite"/>
    </source>
</evidence>
<feature type="compositionally biased region" description="Polar residues" evidence="2">
    <location>
        <begin position="453"/>
        <end position="462"/>
    </location>
</feature>
<dbReference type="OrthoDB" id="5326588at2759"/>
<evidence type="ECO:0000256" key="1">
    <source>
        <dbReference type="SAM" id="Coils"/>
    </source>
</evidence>
<feature type="compositionally biased region" description="Basic and acidic residues" evidence="2">
    <location>
        <begin position="417"/>
        <end position="431"/>
    </location>
</feature>
<feature type="coiled-coil region" evidence="1">
    <location>
        <begin position="155"/>
        <end position="200"/>
    </location>
</feature>
<name>A0A2B7X2Z2_POLH7</name>
<organism evidence="3 4">
    <name type="scientific">Polytolypa hystricis (strain UAMH7299)</name>
    <dbReference type="NCBI Taxonomy" id="1447883"/>
    <lineage>
        <taxon>Eukaryota</taxon>
        <taxon>Fungi</taxon>
        <taxon>Dikarya</taxon>
        <taxon>Ascomycota</taxon>
        <taxon>Pezizomycotina</taxon>
        <taxon>Eurotiomycetes</taxon>
        <taxon>Eurotiomycetidae</taxon>
        <taxon>Onygenales</taxon>
        <taxon>Onygenales incertae sedis</taxon>
        <taxon>Polytolypa</taxon>
    </lineage>
</organism>
<sequence length="745" mass="86199">MPDETTDIVIEPSAAAAADAATSTNGLFCAFHSRQCHGLYLGYKRRNSKLDEIRTSPPPCLASRITTTKLVNDTFADLEDETPLAEIHDYLLETYRLLDRVIRARNIHHAHFYARRIWTMDISITVTRALERVTQRTAVVLYKKRQWFQWVRQCQEEYERNRENEKKKVKREAALFKRQVRNVERRMKELREKEEVRRQEEVLEMVYQERVKSEAEEWDPIEDVMGKESGVFIGIIRHFPWLEEQAGKAGGVVEGDGEAGRGTVEDEKEESEAPVSLQDEVAPAVAKSKKKAKKGKKNKAADPELEAIEAAASENIQGQGEQSLPIMIKSDQKKEFGLGPGAGLLVKGTIDNPKKVSDRMPVLLPAAMRAATIEEFFEAPEVTINDLRDVYFFRSSDETDEESDAPEEDSESDSEDDERHWLVNRGQDKHSIPRSWKSKREKKLSGKPDKPEMTNNIQSLMNRRTMAGNDEKESTGNQIDFGELDDNKDPRKKNKFRVKICGRHIYNYPSAKSMSRGGWLHFSIIAKDCSFYRAVELCKSWEEFFELNIEWDVVVRPKIAHLFREGVICISHEPVENIPGQAFAGTEPGRSPDLFFDFRIMINEISFPSTHSTARFSFLRLWSAPHFCPFMIGFDRRSYTSFTDVIGRIWEWKFLPKDMPDSERSAHSNLRQRFAPYQRAFGEKLLLKRDMIIVMGESEEELEMLTTAATFVIQTQPWRLEVDFWKSFANVDERFMDRLKDEWYD</sequence>
<comment type="caution">
    <text evidence="3">The sequence shown here is derived from an EMBL/GenBank/DDBJ whole genome shotgun (WGS) entry which is preliminary data.</text>
</comment>
<accession>A0A2B7X2Z2</accession>
<evidence type="ECO:0000313" key="4">
    <source>
        <dbReference type="Proteomes" id="UP000224634"/>
    </source>
</evidence>
<protein>
    <submittedName>
        <fullName evidence="3">Uncharacterized protein</fullName>
    </submittedName>
</protein>
<feature type="compositionally biased region" description="Basic residues" evidence="2">
    <location>
        <begin position="287"/>
        <end position="298"/>
    </location>
</feature>
<proteinExistence type="predicted"/>
<feature type="compositionally biased region" description="Acidic residues" evidence="2">
    <location>
        <begin position="398"/>
        <end position="416"/>
    </location>
</feature>
<dbReference type="EMBL" id="PDNA01000213">
    <property type="protein sequence ID" value="PGH03249.1"/>
    <property type="molecule type" value="Genomic_DNA"/>
</dbReference>
<feature type="region of interest" description="Disordered" evidence="2">
    <location>
        <begin position="396"/>
        <end position="486"/>
    </location>
</feature>
<feature type="compositionally biased region" description="Basic and acidic residues" evidence="2">
    <location>
        <begin position="443"/>
        <end position="452"/>
    </location>
</feature>
<evidence type="ECO:0000313" key="3">
    <source>
        <dbReference type="EMBL" id="PGH03249.1"/>
    </source>
</evidence>